<dbReference type="RefSeq" id="WP_216242102.1">
    <property type="nucleotide sequence ID" value="NZ_JABACJ020000011.1"/>
</dbReference>
<protein>
    <recommendedName>
        <fullName evidence="3">WXG100 family type VII secretion target</fullName>
    </recommendedName>
</protein>
<organism evidence="1 2">
    <name type="scientific">Faecalicatena faecalis</name>
    <dbReference type="NCBI Taxonomy" id="2726362"/>
    <lineage>
        <taxon>Bacteria</taxon>
        <taxon>Bacillati</taxon>
        <taxon>Bacillota</taxon>
        <taxon>Clostridia</taxon>
        <taxon>Lachnospirales</taxon>
        <taxon>Lachnospiraceae</taxon>
        <taxon>Faecalicatena</taxon>
    </lineage>
</organism>
<sequence length="110" mass="12683">MNIRFDGGMDMIEFDFELAEAEEQRLENTAERLKQTAENSYLDIVHKLRQGWQGESAGKFVEKAVLLQEKMERTFETVHLAKDALRRASVRAEQVEKSAEEIVGVKGRNR</sequence>
<gene>
    <name evidence="1" type="ORF">HGO97_012430</name>
</gene>
<reference evidence="1 2" key="1">
    <citation type="submission" date="2021-06" db="EMBL/GenBank/DDBJ databases">
        <title>Faecalicatena sp. nov. isolated from porcine feces.</title>
        <authorList>
            <person name="Oh B.S."/>
            <person name="Lee J.H."/>
        </authorList>
    </citation>
    <scope>NUCLEOTIDE SEQUENCE [LARGE SCALE GENOMIC DNA]</scope>
    <source>
        <strain evidence="1 2">AGMB00832</strain>
    </source>
</reference>
<comment type="caution">
    <text evidence="1">The sequence shown here is derived from an EMBL/GenBank/DDBJ whole genome shotgun (WGS) entry which is preliminary data.</text>
</comment>
<accession>A0ABS6D5P2</accession>
<proteinExistence type="predicted"/>
<dbReference type="EMBL" id="JABACJ020000011">
    <property type="protein sequence ID" value="MBU3876610.1"/>
    <property type="molecule type" value="Genomic_DNA"/>
</dbReference>
<keyword evidence="2" id="KW-1185">Reference proteome</keyword>
<evidence type="ECO:0000313" key="2">
    <source>
        <dbReference type="Proteomes" id="UP000723714"/>
    </source>
</evidence>
<evidence type="ECO:0008006" key="3">
    <source>
        <dbReference type="Google" id="ProtNLM"/>
    </source>
</evidence>
<evidence type="ECO:0000313" key="1">
    <source>
        <dbReference type="EMBL" id="MBU3876610.1"/>
    </source>
</evidence>
<dbReference type="Proteomes" id="UP000723714">
    <property type="component" value="Unassembled WGS sequence"/>
</dbReference>
<name>A0ABS6D5P2_9FIRM</name>